<feature type="compositionally biased region" description="Polar residues" evidence="2">
    <location>
        <begin position="695"/>
        <end position="711"/>
    </location>
</feature>
<comment type="caution">
    <text evidence="4">The sequence shown here is derived from an EMBL/GenBank/DDBJ whole genome shotgun (WGS) entry which is preliminary data.</text>
</comment>
<dbReference type="GO" id="GO:0034501">
    <property type="term" value="P:protein localization to kinetochore"/>
    <property type="evidence" value="ECO:0007669"/>
    <property type="project" value="TreeGrafter"/>
</dbReference>
<keyword evidence="5" id="KW-1185">Reference proteome</keyword>
<feature type="compositionally biased region" description="Polar residues" evidence="2">
    <location>
        <begin position="197"/>
        <end position="214"/>
    </location>
</feature>
<feature type="coiled-coil region" evidence="1">
    <location>
        <begin position="1246"/>
        <end position="1273"/>
    </location>
</feature>
<dbReference type="GO" id="GO:1990758">
    <property type="term" value="P:mitotic sister chromatid biorientation"/>
    <property type="evidence" value="ECO:0007669"/>
    <property type="project" value="TreeGrafter"/>
</dbReference>
<evidence type="ECO:0000259" key="3">
    <source>
        <dbReference type="SMART" id="SM00787"/>
    </source>
</evidence>
<feature type="compositionally biased region" description="Low complexity" evidence="2">
    <location>
        <begin position="891"/>
        <end position="902"/>
    </location>
</feature>
<feature type="compositionally biased region" description="Basic residues" evidence="2">
    <location>
        <begin position="8"/>
        <end position="17"/>
    </location>
</feature>
<dbReference type="OrthoDB" id="5592879at2759"/>
<feature type="region of interest" description="Disordered" evidence="2">
    <location>
        <begin position="692"/>
        <end position="930"/>
    </location>
</feature>
<name>A0A9W7ZZH8_9FUNG</name>
<feature type="compositionally biased region" description="Polar residues" evidence="2">
    <location>
        <begin position="281"/>
        <end position="296"/>
    </location>
</feature>
<dbReference type="InterPro" id="IPR040850">
    <property type="entry name" value="Knl1_RWD_C"/>
</dbReference>
<feature type="region of interest" description="Disordered" evidence="2">
    <location>
        <begin position="337"/>
        <end position="382"/>
    </location>
</feature>
<feature type="compositionally biased region" description="Low complexity" evidence="2">
    <location>
        <begin position="806"/>
        <end position="836"/>
    </location>
</feature>
<dbReference type="PANTHER" id="PTHR28260">
    <property type="entry name" value="SPINDLE POLE BODY COMPONENT SPC105"/>
    <property type="match status" value="1"/>
</dbReference>
<feature type="region of interest" description="Disordered" evidence="2">
    <location>
        <begin position="194"/>
        <end position="237"/>
    </location>
</feature>
<evidence type="ECO:0000256" key="2">
    <source>
        <dbReference type="SAM" id="MobiDB-lite"/>
    </source>
</evidence>
<dbReference type="Pfam" id="PF18210">
    <property type="entry name" value="Knl1_RWD_C"/>
    <property type="match status" value="1"/>
</dbReference>
<accession>A0A9W7ZZH8</accession>
<gene>
    <name evidence="4" type="ORF">IWQ60_007144</name>
</gene>
<keyword evidence="1" id="KW-0175">Coiled coil</keyword>
<feature type="compositionally biased region" description="Low complexity" evidence="2">
    <location>
        <begin position="337"/>
        <end position="348"/>
    </location>
</feature>
<dbReference type="GO" id="GO:0007094">
    <property type="term" value="P:mitotic spindle assembly checkpoint signaling"/>
    <property type="evidence" value="ECO:0007669"/>
    <property type="project" value="TreeGrafter"/>
</dbReference>
<feature type="compositionally biased region" description="Pro residues" evidence="2">
    <location>
        <begin position="962"/>
        <end position="972"/>
    </location>
</feature>
<dbReference type="GO" id="GO:0000776">
    <property type="term" value="C:kinetochore"/>
    <property type="evidence" value="ECO:0007669"/>
    <property type="project" value="TreeGrafter"/>
</dbReference>
<feature type="region of interest" description="Disordered" evidence="2">
    <location>
        <begin position="591"/>
        <end position="613"/>
    </location>
</feature>
<dbReference type="SMART" id="SM00787">
    <property type="entry name" value="Spc7"/>
    <property type="match status" value="1"/>
</dbReference>
<feature type="region of interest" description="Disordered" evidence="2">
    <location>
        <begin position="1"/>
        <end position="113"/>
    </location>
</feature>
<dbReference type="InterPro" id="IPR013253">
    <property type="entry name" value="Spc7_domain"/>
</dbReference>
<dbReference type="Pfam" id="PF08317">
    <property type="entry name" value="Spc7"/>
    <property type="match status" value="1"/>
</dbReference>
<feature type="region of interest" description="Disordered" evidence="2">
    <location>
        <begin position="545"/>
        <end position="567"/>
    </location>
</feature>
<feature type="compositionally biased region" description="Basic residues" evidence="2">
    <location>
        <begin position="874"/>
        <end position="885"/>
    </location>
</feature>
<feature type="compositionally biased region" description="Low complexity" evidence="2">
    <location>
        <begin position="87"/>
        <end position="104"/>
    </location>
</feature>
<dbReference type="PANTHER" id="PTHR28260:SF1">
    <property type="entry name" value="SPINDLE POLE BODY COMPONENT SPC105"/>
    <property type="match status" value="1"/>
</dbReference>
<proteinExistence type="predicted"/>
<reference evidence="4" key="1">
    <citation type="submission" date="2022-07" db="EMBL/GenBank/DDBJ databases">
        <title>Phylogenomic reconstructions and comparative analyses of Kickxellomycotina fungi.</title>
        <authorList>
            <person name="Reynolds N.K."/>
            <person name="Stajich J.E."/>
            <person name="Barry K."/>
            <person name="Grigoriev I.V."/>
            <person name="Crous P."/>
            <person name="Smith M.E."/>
        </authorList>
    </citation>
    <scope>NUCLEOTIDE SEQUENCE</scope>
    <source>
        <strain evidence="4">RSA 861</strain>
    </source>
</reference>
<feature type="region of interest" description="Disordered" evidence="2">
    <location>
        <begin position="400"/>
        <end position="430"/>
    </location>
</feature>
<evidence type="ECO:0000313" key="4">
    <source>
        <dbReference type="EMBL" id="KAJ1919851.1"/>
    </source>
</evidence>
<feature type="region of interest" description="Disordered" evidence="2">
    <location>
        <begin position="281"/>
        <end position="300"/>
    </location>
</feature>
<protein>
    <recommendedName>
        <fullName evidence="3">Spc7 kinetochore protein domain-containing protein</fullName>
    </recommendedName>
</protein>
<evidence type="ECO:0000256" key="1">
    <source>
        <dbReference type="SAM" id="Coils"/>
    </source>
</evidence>
<dbReference type="Proteomes" id="UP001150569">
    <property type="component" value="Unassembled WGS sequence"/>
</dbReference>
<organism evidence="4 5">
    <name type="scientific">Tieghemiomyces parasiticus</name>
    <dbReference type="NCBI Taxonomy" id="78921"/>
    <lineage>
        <taxon>Eukaryota</taxon>
        <taxon>Fungi</taxon>
        <taxon>Fungi incertae sedis</taxon>
        <taxon>Zoopagomycota</taxon>
        <taxon>Kickxellomycotina</taxon>
        <taxon>Dimargaritomycetes</taxon>
        <taxon>Dimargaritales</taxon>
        <taxon>Dimargaritaceae</taxon>
        <taxon>Tieghemiomyces</taxon>
    </lineage>
</organism>
<sequence length="1534" mass="165703">MDTPEPKRKMRNLRRKSVPVQFLAQHGSPTPGSKENADDSDSSDMEAASNRRKRRASGPAFMPQHGSSVTRPRKVPASLAAKKNSQAFTKSTTTSKAPAARPAAGNNSDDELGTSFLNAESTFDSTIMLPTPIRLGKFTSENDTVQLDTPLRSILNRHGPTTPMTIQRDDRRKSLMNRRVSFAATAHVRLFEKDSGEWSSTSSFAESNPGSFDSSMVGPPASTNRPTSPPPPEPVNQYEMPNLTATQTPAEDELTLNLSLDTGTLPELAQPPAPVVSTGLLNSDGRTSSGGPNTIVGTELEPYTEPDSLILTLTDPPPAMWLGDAAEATGSVPSVGSSMSLVSSDPPSNLNILTSPYHPPTVPSPAVHPSRPTSLDSDTSVDEDEDMSLVTMTLHRYPVEPLPDSVLPPSLTTPANESSPSSSSESEYEATMEVTECVGGLTNSSRAVPPPASPASDLTMSFVDRSALGDMTMDMTECVGGIVTRTLFSSSSPLASAVSDTPLLPTARDNDEEARLMLKEDDSDDADVSLAMDLTTCVPHMIHVSPRTTRRTSLRTRPATGPLESPAVDDTEELDASMEVTQCIGGIQAIAGPTNAPAHESSGDEESEPADNDDMSMEVTQCLGGIQAVVMSSDPPSEDSGSDMEEASILQVDASWAGIIQEASVGTSRVARLSPGSASQLFRLSTPWLRAPEDPSTTMAVPNLAESTSHPPQRPTSEAVGSPPSPQRPDDNLVDQSMASDDFMVDPDDSLAETGSPMTPVLEKAGRRAAAARRASMRDGPVRASPYAQRRATHAGGLLTHHAIDSTPPSAPSTLPSTTPSIPTATPKPRTLSPQLPLTPSPVPARPTSVTPTPTQRTPRSVVLEEGSPQITPRSRRRSSLRRKSSLAEFSPTRPLLTSSPPSGSPSPPTLSPVRSGLMVENGAESHTAVQSATPVIAEPIHPTSAAHQSPSSPKPILTEPSPTPSELPPQTVPGADQMNVASPWKPVESPVASPYRSINSGALREPTVQEPASVEPVSLTQFLEMTGIQFIDSLDTTVIQRPPAEAPSAAELGDLSPARRLGDHARVTAALAPALELYQFLCTDLTENIRKGTQTVAKLDAELRINNPSSVLEYLLAPESERLGLELYFKQLKTHARLQSKRTWYTWRAMSLAPVLDAYNRTLIDLKRDQQAMGNYRVGLTNHGAAPLRRYRDRLRDQVRRAQERKTALARCDQEELALLQERINAQAALVTTRRDELTVGRAEQMAVEARIQSLREQVEAAHQAINTAKTTHAAHQTMTVTDLVLHRQTLTALASLHRVTLTELTASHCQLLYRQALAVRFHRSLLDSWPDTQSGVDLTLHFDQVTDQAGQTSHPGSGQPDPDADTWRAILDDLTSLGNDGQPRSLPVRLRSVFDHWDRVERLRDDLQHLRARFRTTVSYLPETHLICIRVLFVAHFPPPPVNPTGNSAPSPSPPLTRHPVPSRFYVAFWMRSPLSVYPPTNLEWEFEKVYGDVTPADLKPYMASKASPNPARRHHLTEVCGRIGDFHAGRT</sequence>
<dbReference type="EMBL" id="JANBPT010000461">
    <property type="protein sequence ID" value="KAJ1919851.1"/>
    <property type="molecule type" value="Genomic_DNA"/>
</dbReference>
<dbReference type="InterPro" id="IPR033338">
    <property type="entry name" value="Spc105/Spc7"/>
</dbReference>
<feature type="region of interest" description="Disordered" evidence="2">
    <location>
        <begin position="944"/>
        <end position="979"/>
    </location>
</feature>
<feature type="domain" description="Spc7 kinetochore protein" evidence="3">
    <location>
        <begin position="1006"/>
        <end position="1324"/>
    </location>
</feature>
<evidence type="ECO:0000313" key="5">
    <source>
        <dbReference type="Proteomes" id="UP001150569"/>
    </source>
</evidence>
<dbReference type="Pfam" id="PF15402">
    <property type="entry name" value="MELT_2"/>
    <property type="match status" value="4"/>
</dbReference>
<feature type="compositionally biased region" description="Polar residues" evidence="2">
    <location>
        <begin position="848"/>
        <end position="859"/>
    </location>
</feature>
<feature type="compositionally biased region" description="Acidic residues" evidence="2">
    <location>
        <begin position="603"/>
        <end position="613"/>
    </location>
</feature>